<dbReference type="Proteomes" id="UP000478682">
    <property type="component" value="Unassembled WGS sequence"/>
</dbReference>
<dbReference type="Proteomes" id="UP000336166">
    <property type="component" value="Unassembled WGS sequence"/>
</dbReference>
<gene>
    <name evidence="2" type="ORF">BB997_14270</name>
    <name evidence="3" type="ORF">E5F58_13730</name>
    <name evidence="1" type="ORF">Y261_05610</name>
</gene>
<accession>A0A3T1QCS9</accession>
<dbReference type="EMBL" id="AABGUK010000006">
    <property type="protein sequence ID" value="EAH4243046.1"/>
    <property type="molecule type" value="Genomic_DNA"/>
</dbReference>
<reference evidence="4 5" key="1">
    <citation type="submission" date="2018-06" db="EMBL/GenBank/DDBJ databases">
        <authorList>
            <consortium name="PulseNet: The National Subtyping Network for Foodborne Disease Surveillance"/>
            <person name="Tarr C.L."/>
            <person name="Trees E."/>
            <person name="Katz L.S."/>
            <person name="Carleton-Romer H.A."/>
            <person name="Stroika S."/>
            <person name="Kucerova Z."/>
            <person name="Roache K.F."/>
            <person name="Sabol A.L."/>
            <person name="Besser J."/>
            <person name="Gerner-Smidt P."/>
        </authorList>
    </citation>
    <scope>NUCLEOTIDE SEQUENCE [LARGE SCALE GENOMIC DNA]</scope>
    <source>
        <strain evidence="1 4">PNUSAL000134</strain>
        <strain evidence="2 5">PNUSAL002298</strain>
    </source>
</reference>
<evidence type="ECO:0000313" key="1">
    <source>
        <dbReference type="EMBL" id="EAE2353825.1"/>
    </source>
</evidence>
<dbReference type="EMBL" id="AAAREG010000003">
    <property type="protein sequence ID" value="EAE2353825.1"/>
    <property type="molecule type" value="Genomic_DNA"/>
</dbReference>
<evidence type="ECO:0000313" key="3">
    <source>
        <dbReference type="EMBL" id="EAH4243046.1"/>
    </source>
</evidence>
<protein>
    <submittedName>
        <fullName evidence="3">Uncharacterized protein</fullName>
    </submittedName>
</protein>
<dbReference type="EMBL" id="AABATR010000010">
    <property type="protein sequence ID" value="EAG1894762.1"/>
    <property type="molecule type" value="Genomic_DNA"/>
</dbReference>
<dbReference type="AlphaFoldDB" id="A0A3T1QCS9"/>
<dbReference type="Proteomes" id="UP000527632">
    <property type="component" value="Unassembled WGS sequence"/>
</dbReference>
<comment type="caution">
    <text evidence="3">The sequence shown here is derived from an EMBL/GenBank/DDBJ whole genome shotgun (WGS) entry which is preliminary data.</text>
</comment>
<evidence type="ECO:0000313" key="6">
    <source>
        <dbReference type="Proteomes" id="UP000527632"/>
    </source>
</evidence>
<sequence>MKQVGFCHEIYTDEARSSCPECHKMNTSSNKIAIFESIKINRPVYVQCEHCETLYNIGGTGEEESK</sequence>
<reference evidence="3 6" key="2">
    <citation type="submission" date="2019-04" db="EMBL/GenBank/DDBJ databases">
        <authorList>
            <consortium name="GenomeTrakr: Next Generation Sequencing Network for Food Pathogen Tracability"/>
        </authorList>
    </citation>
    <scope>NUCLEOTIDE SEQUENCE [LARGE SCALE GENOMIC DNA]</scope>
    <source>
        <strain evidence="3 6">LS1344</strain>
    </source>
</reference>
<proteinExistence type="predicted"/>
<evidence type="ECO:0000313" key="2">
    <source>
        <dbReference type="EMBL" id="EAG1894762.1"/>
    </source>
</evidence>
<evidence type="ECO:0000313" key="4">
    <source>
        <dbReference type="Proteomes" id="UP000336166"/>
    </source>
</evidence>
<organism evidence="3 6">
    <name type="scientific">Listeria monocytogenes</name>
    <dbReference type="NCBI Taxonomy" id="1639"/>
    <lineage>
        <taxon>Bacteria</taxon>
        <taxon>Bacillati</taxon>
        <taxon>Bacillota</taxon>
        <taxon>Bacilli</taxon>
        <taxon>Bacillales</taxon>
        <taxon>Listeriaceae</taxon>
        <taxon>Listeria</taxon>
    </lineage>
</organism>
<name>A0A3T1QCS9_LISMN</name>
<dbReference type="RefSeq" id="WP_015987087.1">
    <property type="nucleotide sequence ID" value="NZ_FUJR01000013.1"/>
</dbReference>
<evidence type="ECO:0000313" key="5">
    <source>
        <dbReference type="Proteomes" id="UP000478682"/>
    </source>
</evidence>